<name>A0A5C6WXY9_9DELT</name>
<dbReference type="PROSITE" id="PS50093">
    <property type="entry name" value="PKD"/>
    <property type="match status" value="1"/>
</dbReference>
<dbReference type="SUPFAM" id="SSF49299">
    <property type="entry name" value="PKD domain"/>
    <property type="match status" value="1"/>
</dbReference>
<dbReference type="Proteomes" id="UP000321046">
    <property type="component" value="Unassembled WGS sequence"/>
</dbReference>
<dbReference type="Gene3D" id="2.60.40.10">
    <property type="entry name" value="Immunoglobulins"/>
    <property type="match status" value="6"/>
</dbReference>
<protein>
    <recommendedName>
        <fullName evidence="2">PKD domain-containing protein</fullName>
    </recommendedName>
</protein>
<dbReference type="PROSITE" id="PS51257">
    <property type="entry name" value="PROKAR_LIPOPROTEIN"/>
    <property type="match status" value="1"/>
</dbReference>
<dbReference type="InterPro" id="IPR035986">
    <property type="entry name" value="PKD_dom_sf"/>
</dbReference>
<dbReference type="Gene3D" id="2.60.120.380">
    <property type="match status" value="2"/>
</dbReference>
<accession>A0A5C6WXY9</accession>
<dbReference type="OrthoDB" id="5525628at2"/>
<dbReference type="InterPro" id="IPR000601">
    <property type="entry name" value="PKD_dom"/>
</dbReference>
<feature type="signal peptide" evidence="1">
    <location>
        <begin position="1"/>
        <end position="20"/>
    </location>
</feature>
<dbReference type="InterPro" id="IPR011635">
    <property type="entry name" value="CARDB"/>
</dbReference>
<evidence type="ECO:0000313" key="4">
    <source>
        <dbReference type="Proteomes" id="UP000321046"/>
    </source>
</evidence>
<proteinExistence type="predicted"/>
<feature type="domain" description="PKD" evidence="2">
    <location>
        <begin position="74"/>
        <end position="115"/>
    </location>
</feature>
<evidence type="ECO:0000313" key="3">
    <source>
        <dbReference type="EMBL" id="TXD31913.1"/>
    </source>
</evidence>
<organism evidence="3 4">
    <name type="scientific">Lujinxingia vulgaris</name>
    <dbReference type="NCBI Taxonomy" id="2600176"/>
    <lineage>
        <taxon>Bacteria</taxon>
        <taxon>Deltaproteobacteria</taxon>
        <taxon>Bradymonadales</taxon>
        <taxon>Lujinxingiaceae</taxon>
        <taxon>Lujinxingia</taxon>
    </lineage>
</organism>
<comment type="caution">
    <text evidence="3">The sequence shown here is derived from an EMBL/GenBank/DDBJ whole genome shotgun (WGS) entry which is preliminary data.</text>
</comment>
<evidence type="ECO:0000256" key="1">
    <source>
        <dbReference type="SAM" id="SignalP"/>
    </source>
</evidence>
<dbReference type="EMBL" id="VOSL01000144">
    <property type="protein sequence ID" value="TXD31913.1"/>
    <property type="molecule type" value="Genomic_DNA"/>
</dbReference>
<gene>
    <name evidence="3" type="ORF">FRC96_19995</name>
</gene>
<keyword evidence="1" id="KW-0732">Signal</keyword>
<feature type="chain" id="PRO_5022974301" description="PKD domain-containing protein" evidence="1">
    <location>
        <begin position="21"/>
        <end position="1268"/>
    </location>
</feature>
<sequence length="1268" mass="134546">MLPMAMRTSAFSFFSAPVFALFAALICFSGVGCGDDPDSSGAGTLTIDELRPEAGYPDVEVRLAFTIAPAEGRSEDDFSWRVSFGDGATLSGVGVDGSASHRYASVGEYTIEVEALFEGNRADLETIAYQVYDPINVGVESVSARPTNVRTGEDATISFDLINRTASPVLTDVPVRAYLSADSQVTRDDLTGLTVLGETLVEGATDDAEVLAGGATRNVGFSAAVPEVASGSYFVAVVMDPDGELADTDPDDNIAVSLSPLRVENFDAGLADISVSELVVSPDRAFPTLNRLTRGFVLENRGGEDVFNVVHRTYLQVGNPVRDDSAILIHESAPIGLPAQASRVIGPEVFVLDEELIPEPESDLEVYLFVEAFSEDGDVEESTLDNNELALETPIVVSDQLVDGPDIAVRDFTVTPQSTYLGGNLEVVATIANEGTLDVGSFFCGVYLGLEARANVDNDLRITNINVAALASSATREVERTINVPMLVRPGVYFPYLVCDPLGAIDEPFRSNNTALQLEAVNITDEADIDLFIASLTVPTAAAQGELVTVSAEVCVDGSNASGATAGALFRSAGTSVDFGAEPIETFEIPNINPGECEELEFEVEAQCADFVEQQSFGMAVDTNELLPEENVTNNRRTGSNPLVVEGPFCTCVEDANSPNHEVFDAVTIGAGSQDAAVCVPNTCDFYETQVSAGQSLIVTTRFDGERGALQTTLFAPNGSEQLARASNDDEQQVAVFLAPESRVYPYSICGRSAGDQNYYELDVQVLDLADDVDVLPRALELPPQTTWSAGATIDLSAEVVNIGDEATGSFEARVVLTATRELGGEGDITLGNFPIDSIASGSSRQLTLPVQLSAGLADGTYHLALVLDPAGALNESRVSNNAAFSASFEVFTRCFDPFSPNASFDDAASLSEGSFSNLLACAGQSDYYEICVGDGQQFDATINFLNSQGDLDLRLFAADRSVIDTSARSGVDQEQVGVDYVNGAQCYYLRVSLVPIDPDASTTYTLDLDVREVDPALRCDGDFEPNNDLDNATSLRAALDAPAALDRCPVGDVDVYHVELAAGQPVTLRANLEPAAQPGILRMQIYRPNRTPDDLDESAPGLPRAELVNYVPPVSGRYFVEISVGGSERRVTYTLEAEDLPGIDLSATNLTIGPGSYQEGDVVRYGFDLTNAGGEAAAAPSYEVFLGTSAIRNDTEDIFLGEFTLGDVAPGQTLEVTGQVALPAGYTPGTGYLHVVVDPLDEFGDVNRANNVASRTIELIEAQGGTP</sequence>
<reference evidence="3 4" key="1">
    <citation type="submission" date="2019-08" db="EMBL/GenBank/DDBJ databases">
        <title>Bradymonadales sp. TMQ2.</title>
        <authorList>
            <person name="Liang Q."/>
        </authorList>
    </citation>
    <scope>NUCLEOTIDE SEQUENCE [LARGE SCALE GENOMIC DNA]</scope>
    <source>
        <strain evidence="3 4">TMQ2</strain>
    </source>
</reference>
<dbReference type="InterPro" id="IPR013783">
    <property type="entry name" value="Ig-like_fold"/>
</dbReference>
<evidence type="ECO:0000259" key="2">
    <source>
        <dbReference type="PROSITE" id="PS50093"/>
    </source>
</evidence>
<dbReference type="AlphaFoldDB" id="A0A5C6WXY9"/>
<dbReference type="Pfam" id="PF07705">
    <property type="entry name" value="CARDB"/>
    <property type="match status" value="3"/>
</dbReference>